<organism evidence="5 6">
    <name type="scientific">Leptospira kmetyi</name>
    <dbReference type="NCBI Taxonomy" id="408139"/>
    <lineage>
        <taxon>Bacteria</taxon>
        <taxon>Pseudomonadati</taxon>
        <taxon>Spirochaetota</taxon>
        <taxon>Spirochaetia</taxon>
        <taxon>Leptospirales</taxon>
        <taxon>Leptospiraceae</taxon>
        <taxon>Leptospira</taxon>
    </lineage>
</organism>
<dbReference type="Pfam" id="PF25225">
    <property type="entry name" value="DUF7843"/>
    <property type="match status" value="1"/>
</dbReference>
<proteinExistence type="predicted"/>
<name>A0AAD0URM4_9LEPT</name>
<evidence type="ECO:0000259" key="2">
    <source>
        <dbReference type="Pfam" id="PF13387"/>
    </source>
</evidence>
<evidence type="ECO:0000313" key="5">
    <source>
        <dbReference type="EMBL" id="AYV57381.1"/>
    </source>
</evidence>
<feature type="region of interest" description="Disordered" evidence="1">
    <location>
        <begin position="402"/>
        <end position="423"/>
    </location>
</feature>
<dbReference type="Pfam" id="PF13387">
    <property type="entry name" value="Lnb_N"/>
    <property type="match status" value="1"/>
</dbReference>
<dbReference type="Pfam" id="PF25222">
    <property type="entry name" value="DUF7840"/>
    <property type="match status" value="1"/>
</dbReference>
<feature type="domain" description="DUF7843" evidence="4">
    <location>
        <begin position="36"/>
        <end position="118"/>
    </location>
</feature>
<evidence type="ECO:0000313" key="6">
    <source>
        <dbReference type="Proteomes" id="UP000276407"/>
    </source>
</evidence>
<sequence length="670" mass="77914">MISAIFNTFFLFPVFAKENPQPESSLESYLNSAEIQKLSEERYWLLLLHYRKSIFGNSKSEIDGRDFFLSPNGKWNPKEELNETIRGFFRTPSEEEIEEKKLHPICKYPERFRWLDSQLHFDKNSLPKIRCARFENWIQALNPTSIQLIFASFYLNNPASLFGHNLLKIGSENPNRSEILDYAVNFAANYSKEDGALTYAVRGLFGGYPGSFSIFPYYYKINEYNDMESRDLWEYELNVEPSDAKRVTSHIWELGSTYFDYYFLDENCSYHLLSLLEIAKTDLHLRDEFNLYTIPSDTVKLALSKEGLIRRKTYRPSLTSKMEQKIKELSPIEREKFYEYLSSKIELTNLLNEFKGERLAHILDAILDAKRFQKTLEKQNIQDEKKYRNLLVERSRLPFPPILSREPTSAPPEEGHGSGRIKMNRGASNLGGYTDISVRAAYHDFMNYDKGFVPFSTIEYFSMQLRQYDLQKNPHLEESSLIKILSLAPVTPIQTPLSFFVDFGTDSSMIKSEYPSSNRLLYLPFLSDPNSVSILHSIYDDKKEKRETPYRVSNLNADTTFGYSLSNRDSESSFSWVISLQAGAKGRGNSYYREGLLAAPQVALFSAVAYQKWKFGLSAQYFVFSVYGYKDDYKISPMISVSLSQNWEIRLEGKAQRYYEELQFSSSFFF</sequence>
<dbReference type="InterPro" id="IPR057162">
    <property type="entry name" value="DUF7840"/>
</dbReference>
<dbReference type="InterPro" id="IPR025178">
    <property type="entry name" value="Lnb_N"/>
</dbReference>
<feature type="domain" description="DUF7840" evidence="3">
    <location>
        <begin position="411"/>
        <end position="661"/>
    </location>
</feature>
<dbReference type="EMBL" id="CP033614">
    <property type="protein sequence ID" value="AYV57381.1"/>
    <property type="molecule type" value="Genomic_DNA"/>
</dbReference>
<protein>
    <submittedName>
        <fullName evidence="5">DUF4105 domain-containing protein</fullName>
    </submittedName>
</protein>
<evidence type="ECO:0000259" key="4">
    <source>
        <dbReference type="Pfam" id="PF25225"/>
    </source>
</evidence>
<feature type="domain" description="Lnb N-terminal periplasmic" evidence="2">
    <location>
        <begin position="134"/>
        <end position="303"/>
    </location>
</feature>
<evidence type="ECO:0000259" key="3">
    <source>
        <dbReference type="Pfam" id="PF25222"/>
    </source>
</evidence>
<dbReference type="AlphaFoldDB" id="A0AAD0URM4"/>
<reference evidence="5 6" key="1">
    <citation type="submission" date="2018-11" db="EMBL/GenBank/DDBJ databases">
        <title>Complete genome sequence of Leptospira kmetyi isolate LS 001/16 from soil sample associated with a leptospirosis patient in Kelantan.</title>
        <authorList>
            <person name="Muhammad Yusoff F."/>
            <person name="Muhammad Yusoff S."/>
            <person name="Ahmad M.N."/>
            <person name="Yusof N.Y."/>
            <person name="Aziah I."/>
        </authorList>
    </citation>
    <scope>NUCLEOTIDE SEQUENCE [LARGE SCALE GENOMIC DNA]</scope>
    <source>
        <strain evidence="5 6">LS 001/16</strain>
    </source>
</reference>
<dbReference type="KEGG" id="lkm:EFP84_04480"/>
<dbReference type="Proteomes" id="UP000276407">
    <property type="component" value="Chromosome 1"/>
</dbReference>
<dbReference type="InterPro" id="IPR057165">
    <property type="entry name" value="DUF7843"/>
</dbReference>
<evidence type="ECO:0000256" key="1">
    <source>
        <dbReference type="SAM" id="MobiDB-lite"/>
    </source>
</evidence>
<gene>
    <name evidence="5" type="ORF">EFP84_04480</name>
</gene>
<accession>A0AAD0URM4</accession>